<dbReference type="GO" id="GO:0000976">
    <property type="term" value="F:transcription cis-regulatory region binding"/>
    <property type="evidence" value="ECO:0007669"/>
    <property type="project" value="TreeGrafter"/>
</dbReference>
<dbReference type="PRINTS" id="PR00036">
    <property type="entry name" value="HTHLACI"/>
</dbReference>
<dbReference type="PROSITE" id="PS00356">
    <property type="entry name" value="HTH_LACI_1"/>
    <property type="match status" value="1"/>
</dbReference>
<dbReference type="SUPFAM" id="SSF53822">
    <property type="entry name" value="Periplasmic binding protein-like I"/>
    <property type="match status" value="1"/>
</dbReference>
<dbReference type="PROSITE" id="PS50932">
    <property type="entry name" value="HTH_LACI_2"/>
    <property type="match status" value="1"/>
</dbReference>
<keyword evidence="2" id="KW-0805">Transcription regulation</keyword>
<evidence type="ECO:0000256" key="3">
    <source>
        <dbReference type="ARBA" id="ARBA00023125"/>
    </source>
</evidence>
<proteinExistence type="predicted"/>
<evidence type="ECO:0000256" key="2">
    <source>
        <dbReference type="ARBA" id="ARBA00023015"/>
    </source>
</evidence>
<dbReference type="Pfam" id="PF13377">
    <property type="entry name" value="Peripla_BP_3"/>
    <property type="match status" value="1"/>
</dbReference>
<dbReference type="SMART" id="SM00354">
    <property type="entry name" value="HTH_LACI"/>
    <property type="match status" value="1"/>
</dbReference>
<dbReference type="OrthoDB" id="6619319at2"/>
<dbReference type="EMBL" id="JOKH01000005">
    <property type="protein sequence ID" value="KEQ16517.1"/>
    <property type="molecule type" value="Genomic_DNA"/>
</dbReference>
<keyword evidence="7" id="KW-1185">Reference proteome</keyword>
<evidence type="ECO:0000259" key="5">
    <source>
        <dbReference type="PROSITE" id="PS50932"/>
    </source>
</evidence>
<dbReference type="Proteomes" id="UP000028073">
    <property type="component" value="Unassembled WGS sequence"/>
</dbReference>
<dbReference type="InterPro" id="IPR028082">
    <property type="entry name" value="Peripla_BP_I"/>
</dbReference>
<evidence type="ECO:0000256" key="4">
    <source>
        <dbReference type="ARBA" id="ARBA00023163"/>
    </source>
</evidence>
<dbReference type="STRING" id="1137799.GZ78_21960"/>
<dbReference type="Pfam" id="PF00356">
    <property type="entry name" value="LacI"/>
    <property type="match status" value="1"/>
</dbReference>
<protein>
    <recommendedName>
        <fullName evidence="5">HTH lacI-type domain-containing protein</fullName>
    </recommendedName>
</protein>
<dbReference type="SUPFAM" id="SSF47413">
    <property type="entry name" value="lambda repressor-like DNA-binding domains"/>
    <property type="match status" value="1"/>
</dbReference>
<dbReference type="RefSeq" id="WP_034840126.1">
    <property type="nucleotide sequence ID" value="NZ_JOKH01000005.1"/>
</dbReference>
<accession>A0A081NDJ4</accession>
<reference evidence="6 7" key="1">
    <citation type="submission" date="2014-06" db="EMBL/GenBank/DDBJ databases">
        <title>Whole Genome Sequences of Three Symbiotic Endozoicomonas Bacteria.</title>
        <authorList>
            <person name="Neave M.J."/>
            <person name="Apprill A."/>
            <person name="Voolstra C.R."/>
        </authorList>
    </citation>
    <scope>NUCLEOTIDE SEQUENCE [LARGE SCALE GENOMIC DNA]</scope>
    <source>
        <strain evidence="6 7">DSM 25634</strain>
    </source>
</reference>
<dbReference type="Gene3D" id="1.10.260.40">
    <property type="entry name" value="lambda repressor-like DNA-binding domains"/>
    <property type="match status" value="1"/>
</dbReference>
<dbReference type="CDD" id="cd01392">
    <property type="entry name" value="HTH_LacI"/>
    <property type="match status" value="1"/>
</dbReference>
<gene>
    <name evidence="6" type="ORF">GZ78_21960</name>
</gene>
<keyword evidence="4" id="KW-0804">Transcription</keyword>
<dbReference type="PANTHER" id="PTHR30146">
    <property type="entry name" value="LACI-RELATED TRANSCRIPTIONAL REPRESSOR"/>
    <property type="match status" value="1"/>
</dbReference>
<dbReference type="Gene3D" id="3.40.50.2300">
    <property type="match status" value="2"/>
</dbReference>
<evidence type="ECO:0000256" key="1">
    <source>
        <dbReference type="ARBA" id="ARBA00022491"/>
    </source>
</evidence>
<dbReference type="eggNOG" id="COG1609">
    <property type="taxonomic scope" value="Bacteria"/>
</dbReference>
<name>A0A081NDJ4_9GAMM</name>
<dbReference type="AlphaFoldDB" id="A0A081NDJ4"/>
<feature type="domain" description="HTH lacI-type" evidence="5">
    <location>
        <begin position="2"/>
        <end position="56"/>
    </location>
</feature>
<organism evidence="6 7">
    <name type="scientific">Endozoicomonas numazuensis</name>
    <dbReference type="NCBI Taxonomy" id="1137799"/>
    <lineage>
        <taxon>Bacteria</taxon>
        <taxon>Pseudomonadati</taxon>
        <taxon>Pseudomonadota</taxon>
        <taxon>Gammaproteobacteria</taxon>
        <taxon>Oceanospirillales</taxon>
        <taxon>Endozoicomonadaceae</taxon>
        <taxon>Endozoicomonas</taxon>
    </lineage>
</organism>
<dbReference type="FunFam" id="1.10.260.40:FF:000002">
    <property type="entry name" value="HTH-type transcriptional repressor PurR"/>
    <property type="match status" value="1"/>
</dbReference>
<comment type="caution">
    <text evidence="6">The sequence shown here is derived from an EMBL/GenBank/DDBJ whole genome shotgun (WGS) entry which is preliminary data.</text>
</comment>
<keyword evidence="1" id="KW-0678">Repressor</keyword>
<dbReference type="GO" id="GO:0003700">
    <property type="term" value="F:DNA-binding transcription factor activity"/>
    <property type="evidence" value="ECO:0007669"/>
    <property type="project" value="TreeGrafter"/>
</dbReference>
<dbReference type="InterPro" id="IPR010982">
    <property type="entry name" value="Lambda_DNA-bd_dom_sf"/>
</dbReference>
<dbReference type="PANTHER" id="PTHR30146:SF148">
    <property type="entry name" value="HTH-TYPE TRANSCRIPTIONAL REPRESSOR PURR-RELATED"/>
    <property type="match status" value="1"/>
</dbReference>
<dbReference type="InterPro" id="IPR000843">
    <property type="entry name" value="HTH_LacI"/>
</dbReference>
<evidence type="ECO:0000313" key="6">
    <source>
        <dbReference type="EMBL" id="KEQ16517.1"/>
    </source>
</evidence>
<evidence type="ECO:0000313" key="7">
    <source>
        <dbReference type="Proteomes" id="UP000028073"/>
    </source>
</evidence>
<dbReference type="InterPro" id="IPR046335">
    <property type="entry name" value="LacI/GalR-like_sensor"/>
</dbReference>
<keyword evidence="3" id="KW-0238">DNA-binding</keyword>
<sequence length="336" mass="36780">MATIKDVAKQAGVSISTVSHVLNGTRFVSEDKAYRVRQAVEALNYKPSAVARSLKTNKTYTIGMLTGSNANPFFAEVIHGVEATCYERGYHLVLCNSDDNLDKQASYLQTLEEKRIDGLLVMSAHSDPGFFEMLRDRCQWPLVILDCQAPGMEADVIMEDPEQGGYEATRHLLNNGHRSIACISGPADLSPSSQRLAGYHRALEESGIPAGWIIEGRLTAESGFEAANRLLNGLDDGQQPPSALFVGNDLMAMGVICALQTRGYRIPDDISVIGYDDIELASYTSPPLTTIHQPKAELGRLAADTLIKRIENPGRKPEVKTLRSTLVERQSVKTTM</sequence>